<dbReference type="OrthoDB" id="800014at2"/>
<protein>
    <recommendedName>
        <fullName evidence="3">DUF4298 domain-containing protein</fullName>
    </recommendedName>
</protein>
<evidence type="ECO:0000313" key="1">
    <source>
        <dbReference type="EMBL" id="SFD35407.1"/>
    </source>
</evidence>
<reference evidence="2" key="1">
    <citation type="submission" date="2016-10" db="EMBL/GenBank/DDBJ databases">
        <authorList>
            <person name="Varghese N."/>
            <person name="Submissions S."/>
        </authorList>
    </citation>
    <scope>NUCLEOTIDE SEQUENCE [LARGE SCALE GENOMIC DNA]</scope>
    <source>
        <strain evidence="2">CGMCC 1.10370</strain>
    </source>
</reference>
<dbReference type="RefSeq" id="WP_091494372.1">
    <property type="nucleotide sequence ID" value="NZ_FOMH01000007.1"/>
</dbReference>
<dbReference type="STRING" id="739143.SAMN05216297_10758"/>
<dbReference type="EMBL" id="FOMH01000007">
    <property type="protein sequence ID" value="SFD35407.1"/>
    <property type="molecule type" value="Genomic_DNA"/>
</dbReference>
<dbReference type="AlphaFoldDB" id="A0A1I1RN40"/>
<proteinExistence type="predicted"/>
<evidence type="ECO:0008006" key="3">
    <source>
        <dbReference type="Google" id="ProtNLM"/>
    </source>
</evidence>
<organism evidence="1 2">
    <name type="scientific">Flavobacterium phragmitis</name>
    <dbReference type="NCBI Taxonomy" id="739143"/>
    <lineage>
        <taxon>Bacteria</taxon>
        <taxon>Pseudomonadati</taxon>
        <taxon>Bacteroidota</taxon>
        <taxon>Flavobacteriia</taxon>
        <taxon>Flavobacteriales</taxon>
        <taxon>Flavobacteriaceae</taxon>
        <taxon>Flavobacterium</taxon>
    </lineage>
</organism>
<sequence>MSRDNMDNLWNEVIKVLQVVKSKITSEIDLLWTHYNSVEELRSEINRIDYLLKDKNEKGLELLGYLFAPTGTFQEISMQNEWIEEYINLSSEFDTLYKILKT</sequence>
<accession>A0A1I1RN40</accession>
<name>A0A1I1RN40_9FLAO</name>
<keyword evidence="2" id="KW-1185">Reference proteome</keyword>
<dbReference type="Proteomes" id="UP000199672">
    <property type="component" value="Unassembled WGS sequence"/>
</dbReference>
<evidence type="ECO:0000313" key="2">
    <source>
        <dbReference type="Proteomes" id="UP000199672"/>
    </source>
</evidence>
<gene>
    <name evidence="1" type="ORF">SAMN05216297_10758</name>
</gene>